<evidence type="ECO:0008006" key="4">
    <source>
        <dbReference type="Google" id="ProtNLM"/>
    </source>
</evidence>
<dbReference type="EMBL" id="DYXE01000059">
    <property type="protein sequence ID" value="HJH49951.1"/>
    <property type="molecule type" value="Genomic_DNA"/>
</dbReference>
<keyword evidence="1" id="KW-0175">Coiled coil</keyword>
<reference evidence="2" key="1">
    <citation type="journal article" date="2021" name="PeerJ">
        <title>Extensive microbial diversity within the chicken gut microbiome revealed by metagenomics and culture.</title>
        <authorList>
            <person name="Gilroy R."/>
            <person name="Ravi A."/>
            <person name="Getino M."/>
            <person name="Pursley I."/>
            <person name="Horton D.L."/>
            <person name="Alikhan N.F."/>
            <person name="Baker D."/>
            <person name="Gharbi K."/>
            <person name="Hall N."/>
            <person name="Watson M."/>
            <person name="Adriaenssens E.M."/>
            <person name="Foster-Nyarko E."/>
            <person name="Jarju S."/>
            <person name="Secka A."/>
            <person name="Antonio M."/>
            <person name="Oren A."/>
            <person name="Chaudhuri R.R."/>
            <person name="La Ragione R."/>
            <person name="Hildebrand F."/>
            <person name="Pallen M.J."/>
        </authorList>
    </citation>
    <scope>NUCLEOTIDE SEQUENCE</scope>
    <source>
        <strain evidence="2">USAMLcec4-12693</strain>
    </source>
</reference>
<feature type="coiled-coil region" evidence="1">
    <location>
        <begin position="6"/>
        <end position="62"/>
    </location>
</feature>
<sequence length="102" mass="12145">MADKISDKKEQEIERLTRQLDHKEHELEEKYCDVGKSIMDKLEKENQEIGHMVDEVIRLKRKLVKAKGQIRCPACYQYNETDSIYCSRCGKKLEKKKNDEQQ</sequence>
<comment type="caution">
    <text evidence="2">The sequence shown here is derived from an EMBL/GenBank/DDBJ whole genome shotgun (WGS) entry which is preliminary data.</text>
</comment>
<evidence type="ECO:0000313" key="2">
    <source>
        <dbReference type="EMBL" id="HJH49951.1"/>
    </source>
</evidence>
<accession>A0A9D3AJN1</accession>
<dbReference type="AlphaFoldDB" id="A0A9D3AJN1"/>
<dbReference type="RefSeq" id="WP_277272102.1">
    <property type="nucleotide sequence ID" value="NZ_DYXE01000059.1"/>
</dbReference>
<proteinExistence type="predicted"/>
<protein>
    <recommendedName>
        <fullName evidence="4">Zinc ribbon domain-containing protein</fullName>
    </recommendedName>
</protein>
<name>A0A9D3AJN1_9FIRM</name>
<evidence type="ECO:0000256" key="1">
    <source>
        <dbReference type="SAM" id="Coils"/>
    </source>
</evidence>
<evidence type="ECO:0000313" key="3">
    <source>
        <dbReference type="Proteomes" id="UP000813420"/>
    </source>
</evidence>
<gene>
    <name evidence="2" type="ORF">K8V39_06785</name>
</gene>
<reference evidence="2" key="2">
    <citation type="submission" date="2021-09" db="EMBL/GenBank/DDBJ databases">
        <authorList>
            <person name="Gilroy R."/>
        </authorList>
    </citation>
    <scope>NUCLEOTIDE SEQUENCE</scope>
    <source>
        <strain evidence="2">USAMLcec4-12693</strain>
    </source>
</reference>
<organism evidence="2 3">
    <name type="scientific">Merdimonas faecis</name>
    <dbReference type="NCBI Taxonomy" id="1653435"/>
    <lineage>
        <taxon>Bacteria</taxon>
        <taxon>Bacillati</taxon>
        <taxon>Bacillota</taxon>
        <taxon>Clostridia</taxon>
        <taxon>Lachnospirales</taxon>
        <taxon>Lachnospiraceae</taxon>
        <taxon>Merdimonas</taxon>
    </lineage>
</organism>
<dbReference type="Proteomes" id="UP000813420">
    <property type="component" value="Unassembled WGS sequence"/>
</dbReference>